<dbReference type="RefSeq" id="WP_382373691.1">
    <property type="nucleotide sequence ID" value="NZ_JBHRZI010000015.1"/>
</dbReference>
<evidence type="ECO:0000256" key="12">
    <source>
        <dbReference type="SAM" id="Phobius"/>
    </source>
</evidence>
<dbReference type="Pfam" id="PF02518">
    <property type="entry name" value="HATPase_c"/>
    <property type="match status" value="1"/>
</dbReference>
<dbReference type="EC" id="2.7.13.3" evidence="3"/>
<evidence type="ECO:0000256" key="10">
    <source>
        <dbReference type="ARBA" id="ARBA00023136"/>
    </source>
</evidence>
<keyword evidence="4" id="KW-0597">Phosphoprotein</keyword>
<keyword evidence="8 12" id="KW-1133">Transmembrane helix</keyword>
<dbReference type="Pfam" id="PF00672">
    <property type="entry name" value="HAMP"/>
    <property type="match status" value="1"/>
</dbReference>
<feature type="transmembrane region" description="Helical" evidence="12">
    <location>
        <begin position="7"/>
        <end position="29"/>
    </location>
</feature>
<dbReference type="InterPro" id="IPR050428">
    <property type="entry name" value="TCS_sensor_his_kinase"/>
</dbReference>
<evidence type="ECO:0000259" key="13">
    <source>
        <dbReference type="PROSITE" id="PS50109"/>
    </source>
</evidence>
<dbReference type="CDD" id="cd00075">
    <property type="entry name" value="HATPase"/>
    <property type="match status" value="1"/>
</dbReference>
<sequence>MSVKLRLALMCGGLFLLGGAILLATNYLLVRNALPDTTEAPPGLSTDDLPAPDPGSAPVVGSSGTDLSQYRQEVLQTLVVQSGVALAVMAVVALALGWFAAVRMLRPVQEVVATAQRLEADSLHERIRMPGPRDELTELADTFDGMLDRLAASFDSQKRFVANASHELRTPLATQRTMIEIAMARRNAGPDLRDLCERLLVMNVRTESLIEGLLLLARSDRGLEHEDPVQLDDVARGVVDSRRHVAEQAGVRLEAALSPQIVSGDPVLLERLVVNLVDNAITYNHPGGLVSVRTGGDSALQVCNTGPDVPADQVGWLFEPFRQLREQRAGSGRGVGLGLSIVASIAKAHGGSVRAVPRPGGGLEMAFAVP</sequence>
<comment type="subcellular location">
    <subcellularLocation>
        <location evidence="2">Cell membrane</location>
    </subcellularLocation>
</comment>
<gene>
    <name evidence="15" type="ORF">ACFOWZ_17525</name>
</gene>
<dbReference type="Gene3D" id="6.10.340.10">
    <property type="match status" value="1"/>
</dbReference>
<name>A0ABV8BSB8_9PSEU</name>
<comment type="caution">
    <text evidence="15">The sequence shown here is derived from an EMBL/GenBank/DDBJ whole genome shotgun (WGS) entry which is preliminary data.</text>
</comment>
<dbReference type="InterPro" id="IPR036890">
    <property type="entry name" value="HATPase_C_sf"/>
</dbReference>
<keyword evidence="9" id="KW-0902">Two-component regulatory system</keyword>
<keyword evidence="6 12" id="KW-0812">Transmembrane</keyword>
<keyword evidence="10 12" id="KW-0472">Membrane</keyword>
<dbReference type="SUPFAM" id="SSF47384">
    <property type="entry name" value="Homodimeric domain of signal transducing histidine kinase"/>
    <property type="match status" value="1"/>
</dbReference>
<feature type="region of interest" description="Disordered" evidence="11">
    <location>
        <begin position="39"/>
        <end position="63"/>
    </location>
</feature>
<dbReference type="EMBL" id="JBHRZI010000015">
    <property type="protein sequence ID" value="MFC3893276.1"/>
    <property type="molecule type" value="Genomic_DNA"/>
</dbReference>
<evidence type="ECO:0000256" key="5">
    <source>
        <dbReference type="ARBA" id="ARBA00022679"/>
    </source>
</evidence>
<dbReference type="InterPro" id="IPR003661">
    <property type="entry name" value="HisK_dim/P_dom"/>
</dbReference>
<proteinExistence type="predicted"/>
<evidence type="ECO:0000256" key="1">
    <source>
        <dbReference type="ARBA" id="ARBA00000085"/>
    </source>
</evidence>
<evidence type="ECO:0000256" key="6">
    <source>
        <dbReference type="ARBA" id="ARBA00022692"/>
    </source>
</evidence>
<dbReference type="Proteomes" id="UP001595690">
    <property type="component" value="Unassembled WGS sequence"/>
</dbReference>
<evidence type="ECO:0000313" key="15">
    <source>
        <dbReference type="EMBL" id="MFC3893276.1"/>
    </source>
</evidence>
<dbReference type="GO" id="GO:0016301">
    <property type="term" value="F:kinase activity"/>
    <property type="evidence" value="ECO:0007669"/>
    <property type="project" value="UniProtKB-KW"/>
</dbReference>
<dbReference type="PROSITE" id="PS50109">
    <property type="entry name" value="HIS_KIN"/>
    <property type="match status" value="1"/>
</dbReference>
<comment type="catalytic activity">
    <reaction evidence="1">
        <text>ATP + protein L-histidine = ADP + protein N-phospho-L-histidine.</text>
        <dbReference type="EC" id="2.7.13.3"/>
    </reaction>
</comment>
<protein>
    <recommendedName>
        <fullName evidence="3">histidine kinase</fullName>
        <ecNumber evidence="3">2.7.13.3</ecNumber>
    </recommendedName>
</protein>
<feature type="domain" description="HAMP" evidence="14">
    <location>
        <begin position="102"/>
        <end position="155"/>
    </location>
</feature>
<evidence type="ECO:0000256" key="4">
    <source>
        <dbReference type="ARBA" id="ARBA00022553"/>
    </source>
</evidence>
<keyword evidence="5" id="KW-0808">Transferase</keyword>
<evidence type="ECO:0000256" key="9">
    <source>
        <dbReference type="ARBA" id="ARBA00023012"/>
    </source>
</evidence>
<evidence type="ECO:0000256" key="3">
    <source>
        <dbReference type="ARBA" id="ARBA00012438"/>
    </source>
</evidence>
<dbReference type="SUPFAM" id="SSF55874">
    <property type="entry name" value="ATPase domain of HSP90 chaperone/DNA topoisomerase II/histidine kinase"/>
    <property type="match status" value="1"/>
</dbReference>
<dbReference type="SUPFAM" id="SSF158472">
    <property type="entry name" value="HAMP domain-like"/>
    <property type="match status" value="1"/>
</dbReference>
<keyword evidence="7 15" id="KW-0418">Kinase</keyword>
<dbReference type="CDD" id="cd00082">
    <property type="entry name" value="HisKA"/>
    <property type="match status" value="1"/>
</dbReference>
<organism evidence="15 16">
    <name type="scientific">Lentzea rhizosphaerae</name>
    <dbReference type="NCBI Taxonomy" id="2041025"/>
    <lineage>
        <taxon>Bacteria</taxon>
        <taxon>Bacillati</taxon>
        <taxon>Actinomycetota</taxon>
        <taxon>Actinomycetes</taxon>
        <taxon>Pseudonocardiales</taxon>
        <taxon>Pseudonocardiaceae</taxon>
        <taxon>Lentzea</taxon>
    </lineage>
</organism>
<reference evidence="16" key="1">
    <citation type="journal article" date="2019" name="Int. J. Syst. Evol. Microbiol.">
        <title>The Global Catalogue of Microorganisms (GCM) 10K type strain sequencing project: providing services to taxonomists for standard genome sequencing and annotation.</title>
        <authorList>
            <consortium name="The Broad Institute Genomics Platform"/>
            <consortium name="The Broad Institute Genome Sequencing Center for Infectious Disease"/>
            <person name="Wu L."/>
            <person name="Ma J."/>
        </authorList>
    </citation>
    <scope>NUCLEOTIDE SEQUENCE [LARGE SCALE GENOMIC DNA]</scope>
    <source>
        <strain evidence="16">CGMCC 4.7405</strain>
    </source>
</reference>
<evidence type="ECO:0000256" key="11">
    <source>
        <dbReference type="SAM" id="MobiDB-lite"/>
    </source>
</evidence>
<dbReference type="InterPro" id="IPR036097">
    <property type="entry name" value="HisK_dim/P_sf"/>
</dbReference>
<dbReference type="SMART" id="SM00304">
    <property type="entry name" value="HAMP"/>
    <property type="match status" value="1"/>
</dbReference>
<evidence type="ECO:0000256" key="7">
    <source>
        <dbReference type="ARBA" id="ARBA00022777"/>
    </source>
</evidence>
<dbReference type="PRINTS" id="PR00344">
    <property type="entry name" value="BCTRLSENSOR"/>
</dbReference>
<dbReference type="InterPro" id="IPR003594">
    <property type="entry name" value="HATPase_dom"/>
</dbReference>
<evidence type="ECO:0000259" key="14">
    <source>
        <dbReference type="PROSITE" id="PS50885"/>
    </source>
</evidence>
<dbReference type="SMART" id="SM00388">
    <property type="entry name" value="HisKA"/>
    <property type="match status" value="1"/>
</dbReference>
<accession>A0ABV8BSB8</accession>
<evidence type="ECO:0000256" key="2">
    <source>
        <dbReference type="ARBA" id="ARBA00004236"/>
    </source>
</evidence>
<dbReference type="InterPro" id="IPR004358">
    <property type="entry name" value="Sig_transdc_His_kin-like_C"/>
</dbReference>
<evidence type="ECO:0000256" key="8">
    <source>
        <dbReference type="ARBA" id="ARBA00022989"/>
    </source>
</evidence>
<dbReference type="PROSITE" id="PS50885">
    <property type="entry name" value="HAMP"/>
    <property type="match status" value="1"/>
</dbReference>
<evidence type="ECO:0000313" key="16">
    <source>
        <dbReference type="Proteomes" id="UP001595690"/>
    </source>
</evidence>
<dbReference type="Gene3D" id="1.10.287.130">
    <property type="match status" value="1"/>
</dbReference>
<dbReference type="Pfam" id="PF00512">
    <property type="entry name" value="HisKA"/>
    <property type="match status" value="1"/>
</dbReference>
<keyword evidence="16" id="KW-1185">Reference proteome</keyword>
<dbReference type="PANTHER" id="PTHR45436:SF5">
    <property type="entry name" value="SENSOR HISTIDINE KINASE TRCS"/>
    <property type="match status" value="1"/>
</dbReference>
<dbReference type="CDD" id="cd06225">
    <property type="entry name" value="HAMP"/>
    <property type="match status" value="1"/>
</dbReference>
<dbReference type="Gene3D" id="3.30.565.10">
    <property type="entry name" value="Histidine kinase-like ATPase, C-terminal domain"/>
    <property type="match status" value="1"/>
</dbReference>
<dbReference type="PANTHER" id="PTHR45436">
    <property type="entry name" value="SENSOR HISTIDINE KINASE YKOH"/>
    <property type="match status" value="1"/>
</dbReference>
<dbReference type="InterPro" id="IPR005467">
    <property type="entry name" value="His_kinase_dom"/>
</dbReference>
<feature type="transmembrane region" description="Helical" evidence="12">
    <location>
        <begin position="78"/>
        <end position="101"/>
    </location>
</feature>
<dbReference type="SMART" id="SM00387">
    <property type="entry name" value="HATPase_c"/>
    <property type="match status" value="1"/>
</dbReference>
<dbReference type="InterPro" id="IPR003660">
    <property type="entry name" value="HAMP_dom"/>
</dbReference>
<feature type="domain" description="Histidine kinase" evidence="13">
    <location>
        <begin position="163"/>
        <end position="370"/>
    </location>
</feature>